<evidence type="ECO:0000256" key="3">
    <source>
        <dbReference type="ARBA" id="ARBA00023163"/>
    </source>
</evidence>
<dbReference type="CDD" id="cd00167">
    <property type="entry name" value="SANT"/>
    <property type="match status" value="1"/>
</dbReference>
<dbReference type="PROSITE" id="PS51293">
    <property type="entry name" value="SANT"/>
    <property type="match status" value="1"/>
</dbReference>
<dbReference type="InterPro" id="IPR001005">
    <property type="entry name" value="SANT/Myb"/>
</dbReference>
<sequence length="205" mass="23601">MTISNRVHSSFFTSAELIRLPPTVLQHYEERQMIHGKHQVPVRRVNLWSREEHERFLQGLELYPQGPWKLIAAMVGTKTTRQTMTHAQKYRQKINRRQKMQSVMLRTQPLEDNEMDALPSLETVVKEMIELMPLPEPDMLPRLLPVSVAPVNLPKMAIGDVNVASSAPMHDIRSPQEVNQVLDFPLFDAELDELLSGLEPLPVVW</sequence>
<dbReference type="PANTHER" id="PTHR12802">
    <property type="entry name" value="SWI/SNF COMPLEX-RELATED"/>
    <property type="match status" value="1"/>
</dbReference>
<dbReference type="InterPro" id="IPR009057">
    <property type="entry name" value="Homeodomain-like_sf"/>
</dbReference>
<dbReference type="Pfam" id="PF00249">
    <property type="entry name" value="Myb_DNA-binding"/>
    <property type="match status" value="1"/>
</dbReference>
<dbReference type="AlphaFoldDB" id="A0A8K1FN34"/>
<keyword evidence="2" id="KW-0238">DNA-binding</keyword>
<evidence type="ECO:0000259" key="6">
    <source>
        <dbReference type="PROSITE" id="PS51293"/>
    </source>
</evidence>
<dbReference type="NCBIfam" id="TIGR01557">
    <property type="entry name" value="myb_SHAQKYF"/>
    <property type="match status" value="1"/>
</dbReference>
<dbReference type="InterPro" id="IPR017884">
    <property type="entry name" value="SANT_dom"/>
</dbReference>
<evidence type="ECO:0000256" key="1">
    <source>
        <dbReference type="ARBA" id="ARBA00023015"/>
    </source>
</evidence>
<evidence type="ECO:0000256" key="2">
    <source>
        <dbReference type="ARBA" id="ARBA00023125"/>
    </source>
</evidence>
<organism evidence="8 9">
    <name type="scientific">Pythium oligandrum</name>
    <name type="common">Mycoparasitic fungus</name>
    <dbReference type="NCBI Taxonomy" id="41045"/>
    <lineage>
        <taxon>Eukaryota</taxon>
        <taxon>Sar</taxon>
        <taxon>Stramenopiles</taxon>
        <taxon>Oomycota</taxon>
        <taxon>Peronosporomycetes</taxon>
        <taxon>Pythiales</taxon>
        <taxon>Pythiaceae</taxon>
        <taxon>Pythium</taxon>
    </lineage>
</organism>
<dbReference type="Proteomes" id="UP000794436">
    <property type="component" value="Unassembled WGS sequence"/>
</dbReference>
<dbReference type="OrthoDB" id="126245at2759"/>
<feature type="domain" description="Myb-like" evidence="5">
    <location>
        <begin position="40"/>
        <end position="91"/>
    </location>
</feature>
<evidence type="ECO:0000259" key="7">
    <source>
        <dbReference type="PROSITE" id="PS51294"/>
    </source>
</evidence>
<proteinExistence type="predicted"/>
<name>A0A8K1FN34_PYTOL</name>
<dbReference type="InterPro" id="IPR017930">
    <property type="entry name" value="Myb_dom"/>
</dbReference>
<feature type="domain" description="SANT" evidence="6">
    <location>
        <begin position="48"/>
        <end position="95"/>
    </location>
</feature>
<evidence type="ECO:0000313" key="8">
    <source>
        <dbReference type="EMBL" id="TMW65462.1"/>
    </source>
</evidence>
<keyword evidence="9" id="KW-1185">Reference proteome</keyword>
<protein>
    <submittedName>
        <fullName evidence="8">Uncharacterized protein</fullName>
    </submittedName>
</protein>
<keyword evidence="3" id="KW-0804">Transcription</keyword>
<dbReference type="GO" id="GO:0003677">
    <property type="term" value="F:DNA binding"/>
    <property type="evidence" value="ECO:0007669"/>
    <property type="project" value="UniProtKB-KW"/>
</dbReference>
<dbReference type="SUPFAM" id="SSF46689">
    <property type="entry name" value="Homeodomain-like"/>
    <property type="match status" value="1"/>
</dbReference>
<evidence type="ECO:0000313" key="9">
    <source>
        <dbReference type="Proteomes" id="UP000794436"/>
    </source>
</evidence>
<dbReference type="SMART" id="SM00717">
    <property type="entry name" value="SANT"/>
    <property type="match status" value="1"/>
</dbReference>
<dbReference type="PANTHER" id="PTHR12802:SF155">
    <property type="entry name" value="DEUBIQUITINASE MYSM1"/>
    <property type="match status" value="1"/>
</dbReference>
<keyword evidence="4" id="KW-0539">Nucleus</keyword>
<dbReference type="PROSITE" id="PS51294">
    <property type="entry name" value="HTH_MYB"/>
    <property type="match status" value="1"/>
</dbReference>
<comment type="caution">
    <text evidence="8">The sequence shown here is derived from an EMBL/GenBank/DDBJ whole genome shotgun (WGS) entry which is preliminary data.</text>
</comment>
<feature type="domain" description="HTH myb-type" evidence="7">
    <location>
        <begin position="48"/>
        <end position="95"/>
    </location>
</feature>
<gene>
    <name evidence="8" type="ORF">Poli38472_008104</name>
</gene>
<dbReference type="PROSITE" id="PS50090">
    <property type="entry name" value="MYB_LIKE"/>
    <property type="match status" value="1"/>
</dbReference>
<dbReference type="InterPro" id="IPR006447">
    <property type="entry name" value="Myb_dom_plants"/>
</dbReference>
<accession>A0A8K1FN34</accession>
<keyword evidence="1" id="KW-0805">Transcription regulation</keyword>
<dbReference type="Gene3D" id="1.10.10.60">
    <property type="entry name" value="Homeodomain-like"/>
    <property type="match status" value="1"/>
</dbReference>
<dbReference type="EMBL" id="SPLM01000037">
    <property type="protein sequence ID" value="TMW65462.1"/>
    <property type="molecule type" value="Genomic_DNA"/>
</dbReference>
<evidence type="ECO:0000256" key="4">
    <source>
        <dbReference type="ARBA" id="ARBA00023242"/>
    </source>
</evidence>
<evidence type="ECO:0000259" key="5">
    <source>
        <dbReference type="PROSITE" id="PS50090"/>
    </source>
</evidence>
<reference evidence="8" key="1">
    <citation type="submission" date="2019-03" db="EMBL/GenBank/DDBJ databases">
        <title>Long read genome sequence of the mycoparasitic Pythium oligandrum ATCC 38472 isolated from sugarbeet rhizosphere.</title>
        <authorList>
            <person name="Gaulin E."/>
        </authorList>
    </citation>
    <scope>NUCLEOTIDE SEQUENCE</scope>
    <source>
        <strain evidence="8">ATCC 38472_TT</strain>
    </source>
</reference>